<reference evidence="3" key="1">
    <citation type="submission" date="2015-03" db="EMBL/GenBank/DDBJ databases">
        <authorList>
            <consortium name="Pathogen Informatics"/>
        </authorList>
    </citation>
    <scope>NUCLEOTIDE SEQUENCE [LARGE SCALE GENOMIC DNA]</scope>
    <source>
        <strain evidence="3">N09902308</strain>
    </source>
</reference>
<dbReference type="EMBL" id="CSBK01001567">
    <property type="protein sequence ID" value="COY84302.1"/>
    <property type="molecule type" value="Genomic_DNA"/>
</dbReference>
<feature type="compositionally biased region" description="Low complexity" evidence="1">
    <location>
        <begin position="9"/>
        <end position="25"/>
    </location>
</feature>
<accession>A0A916LCQ7</accession>
<dbReference type="AlphaFoldDB" id="A0A916LCQ7"/>
<dbReference type="Proteomes" id="UP000039021">
    <property type="component" value="Unassembled WGS sequence"/>
</dbReference>
<proteinExistence type="predicted"/>
<name>A0A916LCQ7_MYCTX</name>
<evidence type="ECO:0000256" key="1">
    <source>
        <dbReference type="SAM" id="MobiDB-lite"/>
    </source>
</evidence>
<sequence length="146" mass="15758">MRQLHAHSSSDWRASSTRSTSSTLRPTEPAVAETNWISLLGSTIKVTRSATPSALRTPAAWLSSRLMSESIGKGNVLRSLCCARHWKCANSLSIETPRIWASRSSNSSLSLLNAAISVGHTNVKSFGQKNTTRHLPGCSSLVIVVK</sequence>
<organism evidence="2 3">
    <name type="scientific">Mycobacterium tuberculosis</name>
    <dbReference type="NCBI Taxonomy" id="1773"/>
    <lineage>
        <taxon>Bacteria</taxon>
        <taxon>Bacillati</taxon>
        <taxon>Actinomycetota</taxon>
        <taxon>Actinomycetes</taxon>
        <taxon>Mycobacteriales</taxon>
        <taxon>Mycobacteriaceae</taxon>
        <taxon>Mycobacterium</taxon>
        <taxon>Mycobacterium tuberculosis complex</taxon>
    </lineage>
</organism>
<comment type="caution">
    <text evidence="2">The sequence shown here is derived from an EMBL/GenBank/DDBJ whole genome shotgun (WGS) entry which is preliminary data.</text>
</comment>
<evidence type="ECO:0000313" key="2">
    <source>
        <dbReference type="EMBL" id="COY84302.1"/>
    </source>
</evidence>
<evidence type="ECO:0000313" key="3">
    <source>
        <dbReference type="Proteomes" id="UP000039021"/>
    </source>
</evidence>
<gene>
    <name evidence="2" type="ORF">ERS007739_03137</name>
</gene>
<feature type="region of interest" description="Disordered" evidence="1">
    <location>
        <begin position="1"/>
        <end position="27"/>
    </location>
</feature>
<protein>
    <submittedName>
        <fullName evidence="2">Uncharacterized protein</fullName>
    </submittedName>
</protein>